<reference evidence="1 2" key="1">
    <citation type="submission" date="2018-04" db="EMBL/GenBank/DDBJ databases">
        <title>Genomic Encyclopedia of Type Strains, Phase IV (KMG-IV): sequencing the most valuable type-strain genomes for metagenomic binning, comparative biology and taxonomic classification.</title>
        <authorList>
            <person name="Goeker M."/>
        </authorList>
    </citation>
    <scope>NUCLEOTIDE SEQUENCE [LARGE SCALE GENOMIC DNA]</scope>
    <source>
        <strain evidence="1 2">DSM 10065</strain>
    </source>
</reference>
<dbReference type="OrthoDB" id="9805928at2"/>
<organism evidence="1 2">
    <name type="scientific">Pusillimonas noertemannii</name>
    <dbReference type="NCBI Taxonomy" id="305977"/>
    <lineage>
        <taxon>Bacteria</taxon>
        <taxon>Pseudomonadati</taxon>
        <taxon>Pseudomonadota</taxon>
        <taxon>Betaproteobacteria</taxon>
        <taxon>Burkholderiales</taxon>
        <taxon>Alcaligenaceae</taxon>
        <taxon>Pusillimonas</taxon>
    </lineage>
</organism>
<name>A0A2U1CR44_9BURK</name>
<dbReference type="Gene3D" id="1.10.10.10">
    <property type="entry name" value="Winged helix-like DNA-binding domain superfamily/Winged helix DNA-binding domain"/>
    <property type="match status" value="1"/>
</dbReference>
<dbReference type="Proteomes" id="UP000246145">
    <property type="component" value="Unassembled WGS sequence"/>
</dbReference>
<dbReference type="PANTHER" id="PTHR30432:SF1">
    <property type="entry name" value="DNA-BINDING TRANSCRIPTIONAL DUAL REGULATOR MODE"/>
    <property type="match status" value="1"/>
</dbReference>
<gene>
    <name evidence="1" type="ORF">C7440_0752</name>
</gene>
<protein>
    <submittedName>
        <fullName evidence="1">Molybdate transport system regulatory protein</fullName>
    </submittedName>
</protein>
<dbReference type="EMBL" id="QEKO01000001">
    <property type="protein sequence ID" value="PVY68356.1"/>
    <property type="molecule type" value="Genomic_DNA"/>
</dbReference>
<dbReference type="InterPro" id="IPR051815">
    <property type="entry name" value="Molybdate_resp_trans_reg"/>
</dbReference>
<dbReference type="InterPro" id="IPR036388">
    <property type="entry name" value="WH-like_DNA-bd_sf"/>
</dbReference>
<dbReference type="PANTHER" id="PTHR30432">
    <property type="entry name" value="TRANSCRIPTIONAL REGULATOR MODE"/>
    <property type="match status" value="1"/>
</dbReference>
<dbReference type="SUPFAM" id="SSF46785">
    <property type="entry name" value="Winged helix' DNA-binding domain"/>
    <property type="match status" value="1"/>
</dbReference>
<comment type="caution">
    <text evidence="1">The sequence shown here is derived from an EMBL/GenBank/DDBJ whole genome shotgun (WGS) entry which is preliminary data.</text>
</comment>
<accession>A0A2U1CR44</accession>
<dbReference type="AlphaFoldDB" id="A0A2U1CR44"/>
<evidence type="ECO:0000313" key="1">
    <source>
        <dbReference type="EMBL" id="PVY68356.1"/>
    </source>
</evidence>
<evidence type="ECO:0000313" key="2">
    <source>
        <dbReference type="Proteomes" id="UP000246145"/>
    </source>
</evidence>
<sequence length="118" mass="12636">MTNPAPQVQFRMRVYRDGTIAIGPGRITLLEAIDRTGSISAAARQLKMSYRRAWLLVNDTNNALKKPAVTSSEGGASGGGSKLTETGQALIRHYRNIELIAAQAAKADIDALTALIAR</sequence>
<dbReference type="InterPro" id="IPR036390">
    <property type="entry name" value="WH_DNA-bd_sf"/>
</dbReference>
<dbReference type="RefSeq" id="WP_017524334.1">
    <property type="nucleotide sequence ID" value="NZ_JACCEX010000001.1"/>
</dbReference>
<dbReference type="STRING" id="1231391.GCA_000308195_01975"/>
<proteinExistence type="predicted"/>
<keyword evidence="2" id="KW-1185">Reference proteome</keyword>